<sequence length="405" mass="46433">MELEEIQRENPSTTDGWSDKHLAQADLPRGDKIQDTEASIALSLSSSVNGLAEAEHIAVNVSSEDTVYEYTVDTPSLLSSRDEDILCSENVSSCVFARTEEDDVIIETSTKTHTEERCTSRFSNGKVVTKEISADTEATELGKRRRNIDEDRKSKKLARRQPPVYGNYFQYYNYRVLDDIGEDPRLKYFKREWFDGRDCLDVGCNAGNLTLSIASKFRCKSMEGIDIDTGLINRANRLLQKVARGIEKNHNYDQLEMLNNEITANDGNHDLRGEELLRKVSFRAENFISHWNFSPCYDTVLCLSVTKWVHLNWGDAGLMKLFGKIRNLLRPGGILVLEPQPWKSYQSNHLISEVVRKNYHTIILRPDDFKDILLDKIGFRSMECITDEIDCHTKGFNRPIYILRC</sequence>
<gene>
    <name evidence="9" type="ORF">KP509_39G040600</name>
</gene>
<proteinExistence type="inferred from homology"/>
<evidence type="ECO:0000259" key="8">
    <source>
        <dbReference type="PROSITE" id="PS51515"/>
    </source>
</evidence>
<evidence type="ECO:0000256" key="7">
    <source>
        <dbReference type="SAM" id="MobiDB-lite"/>
    </source>
</evidence>
<dbReference type="EMBL" id="CM035444">
    <property type="protein sequence ID" value="KAH7277221.1"/>
    <property type="molecule type" value="Genomic_DNA"/>
</dbReference>
<dbReference type="EMBL" id="CM035444">
    <property type="protein sequence ID" value="KAH7277220.1"/>
    <property type="molecule type" value="Genomic_DNA"/>
</dbReference>
<protein>
    <recommendedName>
        <fullName evidence="6">RNA methyltransferase</fullName>
        <ecNumber evidence="6">2.1.1.-</ecNumber>
    </recommendedName>
</protein>
<feature type="region of interest" description="Disordered" evidence="7">
    <location>
        <begin position="1"/>
        <end position="30"/>
    </location>
</feature>
<feature type="compositionally biased region" description="Basic and acidic residues" evidence="7">
    <location>
        <begin position="17"/>
        <end position="30"/>
    </location>
</feature>
<comment type="similarity">
    <text evidence="1 6">Belongs to the methyltransferase superfamily.</text>
</comment>
<keyword evidence="10" id="KW-1185">Reference proteome</keyword>
<dbReference type="PANTHER" id="PTHR12315">
    <property type="entry name" value="BICOID-INTERACTING PROTEIN RELATED"/>
    <property type="match status" value="1"/>
</dbReference>
<dbReference type="AlphaFoldDB" id="A0A8T2Q0P3"/>
<keyword evidence="4 5" id="KW-0949">S-adenosyl-L-methionine</keyword>
<dbReference type="InterPro" id="IPR010675">
    <property type="entry name" value="Bin3_C"/>
</dbReference>
<dbReference type="GO" id="GO:0008173">
    <property type="term" value="F:RNA methyltransferase activity"/>
    <property type="evidence" value="ECO:0007669"/>
    <property type="project" value="UniProtKB-UniRule"/>
</dbReference>
<dbReference type="GO" id="GO:0040031">
    <property type="term" value="P:snRNA modification"/>
    <property type="evidence" value="ECO:0007669"/>
    <property type="project" value="TreeGrafter"/>
</dbReference>
<dbReference type="Proteomes" id="UP000825935">
    <property type="component" value="Chromosome 39"/>
</dbReference>
<dbReference type="GO" id="GO:0032259">
    <property type="term" value="P:methylation"/>
    <property type="evidence" value="ECO:0007669"/>
    <property type="project" value="UniProtKB-KW"/>
</dbReference>
<dbReference type="InterPro" id="IPR024160">
    <property type="entry name" value="BIN3_SAM-bd_dom"/>
</dbReference>
<dbReference type="EMBL" id="CM035444">
    <property type="protein sequence ID" value="KAH7277219.1"/>
    <property type="molecule type" value="Genomic_DNA"/>
</dbReference>
<comment type="caution">
    <text evidence="9">The sequence shown here is derived from an EMBL/GenBank/DDBJ whole genome shotgun (WGS) entry which is preliminary data.</text>
</comment>
<dbReference type="GO" id="GO:0008171">
    <property type="term" value="F:O-methyltransferase activity"/>
    <property type="evidence" value="ECO:0007669"/>
    <property type="project" value="UniProtKB-UniRule"/>
</dbReference>
<dbReference type="EC" id="2.1.1.-" evidence="6"/>
<keyword evidence="2 6" id="KW-0489">Methyltransferase</keyword>
<name>A0A8T2Q0P3_CERRI</name>
<evidence type="ECO:0000256" key="6">
    <source>
        <dbReference type="RuleBase" id="RU367087"/>
    </source>
</evidence>
<evidence type="ECO:0000256" key="4">
    <source>
        <dbReference type="ARBA" id="ARBA00022691"/>
    </source>
</evidence>
<accession>A0A8T2Q0P3</accession>
<reference evidence="9" key="1">
    <citation type="submission" date="2021-08" db="EMBL/GenBank/DDBJ databases">
        <title>WGS assembly of Ceratopteris richardii.</title>
        <authorList>
            <person name="Marchant D.B."/>
            <person name="Chen G."/>
            <person name="Jenkins J."/>
            <person name="Shu S."/>
            <person name="Leebens-Mack J."/>
            <person name="Grimwood J."/>
            <person name="Schmutz J."/>
            <person name="Soltis P."/>
            <person name="Soltis D."/>
            <person name="Chen Z.-H."/>
        </authorList>
    </citation>
    <scope>NUCLEOTIDE SEQUENCE</scope>
    <source>
        <strain evidence="9">Whitten #5841</strain>
        <tissue evidence="9">Leaf</tissue>
    </source>
</reference>
<evidence type="ECO:0000313" key="10">
    <source>
        <dbReference type="Proteomes" id="UP000825935"/>
    </source>
</evidence>
<dbReference type="SUPFAM" id="SSF53335">
    <property type="entry name" value="S-adenosyl-L-methionine-dependent methyltransferases"/>
    <property type="match status" value="1"/>
</dbReference>
<dbReference type="OrthoDB" id="10017101at2759"/>
<dbReference type="InterPro" id="IPR039772">
    <property type="entry name" value="Bin3-like"/>
</dbReference>
<dbReference type="InterPro" id="IPR029063">
    <property type="entry name" value="SAM-dependent_MTases_sf"/>
</dbReference>
<evidence type="ECO:0000256" key="2">
    <source>
        <dbReference type="ARBA" id="ARBA00022603"/>
    </source>
</evidence>
<organism evidence="9 10">
    <name type="scientific">Ceratopteris richardii</name>
    <name type="common">Triangle waterfern</name>
    <dbReference type="NCBI Taxonomy" id="49495"/>
    <lineage>
        <taxon>Eukaryota</taxon>
        <taxon>Viridiplantae</taxon>
        <taxon>Streptophyta</taxon>
        <taxon>Embryophyta</taxon>
        <taxon>Tracheophyta</taxon>
        <taxon>Polypodiopsida</taxon>
        <taxon>Polypodiidae</taxon>
        <taxon>Polypodiales</taxon>
        <taxon>Pteridineae</taxon>
        <taxon>Pteridaceae</taxon>
        <taxon>Parkerioideae</taxon>
        <taxon>Ceratopteris</taxon>
    </lineage>
</organism>
<evidence type="ECO:0000256" key="5">
    <source>
        <dbReference type="PROSITE-ProRule" id="PRU00848"/>
    </source>
</evidence>
<evidence type="ECO:0000256" key="1">
    <source>
        <dbReference type="ARBA" id="ARBA00008361"/>
    </source>
</evidence>
<dbReference type="Pfam" id="PF06859">
    <property type="entry name" value="Bin3"/>
    <property type="match status" value="1"/>
</dbReference>
<dbReference type="GO" id="GO:0017069">
    <property type="term" value="F:snRNA binding"/>
    <property type="evidence" value="ECO:0007669"/>
    <property type="project" value="TreeGrafter"/>
</dbReference>
<dbReference type="PROSITE" id="PS51515">
    <property type="entry name" value="BIN3_SAM"/>
    <property type="match status" value="1"/>
</dbReference>
<evidence type="ECO:0000313" key="9">
    <source>
        <dbReference type="EMBL" id="KAH7277219.1"/>
    </source>
</evidence>
<dbReference type="PANTHER" id="PTHR12315:SF0">
    <property type="entry name" value="7SK SNRNA METHYLPHOSPHATE CAPPING ENZYME"/>
    <property type="match status" value="1"/>
</dbReference>
<dbReference type="Gene3D" id="3.40.50.150">
    <property type="entry name" value="Vaccinia Virus protein VP39"/>
    <property type="match status" value="1"/>
</dbReference>
<feature type="domain" description="Bin3-type SAM" evidence="8">
    <location>
        <begin position="183"/>
        <end position="405"/>
    </location>
</feature>
<keyword evidence="3 6" id="KW-0808">Transferase</keyword>
<evidence type="ECO:0000256" key="3">
    <source>
        <dbReference type="ARBA" id="ARBA00022679"/>
    </source>
</evidence>